<name>A0ABS8QB89_9BURK</name>
<dbReference type="SUPFAM" id="SSF63829">
    <property type="entry name" value="Calcium-dependent phosphotriesterase"/>
    <property type="match status" value="1"/>
</dbReference>
<dbReference type="InterPro" id="IPR013658">
    <property type="entry name" value="SGL"/>
</dbReference>
<dbReference type="InterPro" id="IPR011042">
    <property type="entry name" value="6-blade_b-propeller_TolB-like"/>
</dbReference>
<dbReference type="PANTHER" id="PTHR10907:SF47">
    <property type="entry name" value="REGUCALCIN"/>
    <property type="match status" value="1"/>
</dbReference>
<dbReference type="EMBL" id="JAJNOC010000010">
    <property type="protein sequence ID" value="MCD2519028.1"/>
    <property type="molecule type" value="Genomic_DNA"/>
</dbReference>
<protein>
    <submittedName>
        <fullName evidence="3">SMP-30/gluconolactonase/LRE family protein</fullName>
    </submittedName>
</protein>
<gene>
    <name evidence="3" type="ORF">LQ564_22255</name>
</gene>
<reference evidence="3" key="1">
    <citation type="submission" date="2021-11" db="EMBL/GenBank/DDBJ databases">
        <title>The complete genome of Massilia sp sp. G4R7.</title>
        <authorList>
            <person name="Liu L."/>
            <person name="Yue J."/>
            <person name="Yuan J."/>
            <person name="Yang F."/>
            <person name="Li L."/>
        </authorList>
    </citation>
    <scope>NUCLEOTIDE SEQUENCE</scope>
    <source>
        <strain evidence="3">G4R7</strain>
    </source>
</reference>
<comment type="caution">
    <text evidence="3">The sequence shown here is derived from an EMBL/GenBank/DDBJ whole genome shotgun (WGS) entry which is preliminary data.</text>
</comment>
<dbReference type="PANTHER" id="PTHR10907">
    <property type="entry name" value="REGUCALCIN"/>
    <property type="match status" value="1"/>
</dbReference>
<keyword evidence="4" id="KW-1185">Reference proteome</keyword>
<dbReference type="PRINTS" id="PR01790">
    <property type="entry name" value="SMP30FAMILY"/>
</dbReference>
<dbReference type="Gene3D" id="2.120.10.30">
    <property type="entry name" value="TolB, C-terminal domain"/>
    <property type="match status" value="1"/>
</dbReference>
<dbReference type="RefSeq" id="WP_231060303.1">
    <property type="nucleotide sequence ID" value="NZ_JAJNOC010000010.1"/>
</dbReference>
<dbReference type="Proteomes" id="UP001179361">
    <property type="component" value="Unassembled WGS sequence"/>
</dbReference>
<accession>A0ABS8QB89</accession>
<evidence type="ECO:0000313" key="3">
    <source>
        <dbReference type="EMBL" id="MCD2519028.1"/>
    </source>
</evidence>
<organism evidence="3 4">
    <name type="scientific">Massilia phyllostachyos</name>
    <dbReference type="NCBI Taxonomy" id="2898585"/>
    <lineage>
        <taxon>Bacteria</taxon>
        <taxon>Pseudomonadati</taxon>
        <taxon>Pseudomonadota</taxon>
        <taxon>Betaproteobacteria</taxon>
        <taxon>Burkholderiales</taxon>
        <taxon>Oxalobacteraceae</taxon>
        <taxon>Telluria group</taxon>
        <taxon>Massilia</taxon>
    </lineage>
</organism>
<evidence type="ECO:0000259" key="2">
    <source>
        <dbReference type="Pfam" id="PF08450"/>
    </source>
</evidence>
<feature type="domain" description="SMP-30/Gluconolactonase/LRE-like region" evidence="2">
    <location>
        <begin position="18"/>
        <end position="257"/>
    </location>
</feature>
<dbReference type="InterPro" id="IPR005511">
    <property type="entry name" value="SMP-30"/>
</dbReference>
<proteinExistence type="inferred from homology"/>
<dbReference type="Pfam" id="PF08450">
    <property type="entry name" value="SGL"/>
    <property type="match status" value="1"/>
</dbReference>
<evidence type="ECO:0000313" key="4">
    <source>
        <dbReference type="Proteomes" id="UP001179361"/>
    </source>
</evidence>
<sequence>MTAALHEPVCLWDVGAHLGEGALWHAATRSVWFVDIKGRRIHRCAADGGGRSSWAAPGQPGFVVPDAEGRMVCALEDGLYRFDPADGSFTPLRKVEDDLPGNRFNDGHVDAGGNLWFGSMDDAQAAPSGALYRLGREGVLARADDGYVITNGPAISPDGRTLYHTETPLRRVYAFALRGDGSLADKRVFLQLPEGSRPDGMAVDSDGHLWIALFGAGRIERYTPAGRLVGSVQFPCTNITKLAFGGDDLRTAYVTTAWKGLSESQRREQPLAGGLFAFRVETPGLPHHVVKVI</sequence>
<evidence type="ECO:0000256" key="1">
    <source>
        <dbReference type="ARBA" id="ARBA00008853"/>
    </source>
</evidence>
<comment type="similarity">
    <text evidence="1">Belongs to the SMP-30/CGR1 family.</text>
</comment>